<evidence type="ECO:0000313" key="1">
    <source>
        <dbReference type="EMBL" id="MFC5911793.1"/>
    </source>
</evidence>
<dbReference type="EMBL" id="JBHSQJ010000251">
    <property type="protein sequence ID" value="MFC5911793.1"/>
    <property type="molecule type" value="Genomic_DNA"/>
</dbReference>
<gene>
    <name evidence="1" type="ORF">ACFP3V_31885</name>
</gene>
<evidence type="ECO:0000313" key="2">
    <source>
        <dbReference type="Proteomes" id="UP001596174"/>
    </source>
</evidence>
<dbReference type="Proteomes" id="UP001596174">
    <property type="component" value="Unassembled WGS sequence"/>
</dbReference>
<keyword evidence="2" id="KW-1185">Reference proteome</keyword>
<accession>A0ABW1GC21</accession>
<organism evidence="1 2">
    <name type="scientific">Streptacidiphilus monticola</name>
    <dbReference type="NCBI Taxonomy" id="2161674"/>
    <lineage>
        <taxon>Bacteria</taxon>
        <taxon>Bacillati</taxon>
        <taxon>Actinomycetota</taxon>
        <taxon>Actinomycetes</taxon>
        <taxon>Kitasatosporales</taxon>
        <taxon>Streptomycetaceae</taxon>
        <taxon>Streptacidiphilus</taxon>
    </lineage>
</organism>
<proteinExistence type="predicted"/>
<comment type="caution">
    <text evidence="1">The sequence shown here is derived from an EMBL/GenBank/DDBJ whole genome shotgun (WGS) entry which is preliminary data.</text>
</comment>
<dbReference type="RefSeq" id="WP_380591357.1">
    <property type="nucleotide sequence ID" value="NZ_JBHSQJ010000251.1"/>
</dbReference>
<sequence>MGDAAGYESHFGSMLPNLREGSRVAERLRCALEAHGIKLPSLIGGYPVNATAMVDLGGCRADVAESLAVLLEAVPVE</sequence>
<name>A0ABW1GC21_9ACTN</name>
<reference evidence="2" key="1">
    <citation type="journal article" date="2019" name="Int. J. Syst. Evol. Microbiol.">
        <title>The Global Catalogue of Microorganisms (GCM) 10K type strain sequencing project: providing services to taxonomists for standard genome sequencing and annotation.</title>
        <authorList>
            <consortium name="The Broad Institute Genomics Platform"/>
            <consortium name="The Broad Institute Genome Sequencing Center for Infectious Disease"/>
            <person name="Wu L."/>
            <person name="Ma J."/>
        </authorList>
    </citation>
    <scope>NUCLEOTIDE SEQUENCE [LARGE SCALE GENOMIC DNA]</scope>
    <source>
        <strain evidence="2">JCM 4816</strain>
    </source>
</reference>
<protein>
    <submittedName>
        <fullName evidence="1">Uncharacterized protein</fullName>
    </submittedName>
</protein>